<protein>
    <submittedName>
        <fullName evidence="2">Uncharacterized protein</fullName>
    </submittedName>
</protein>
<accession>A0A2N9PDH5</accession>
<dbReference type="EMBL" id="OLKH01000130">
    <property type="protein sequence ID" value="SPE78391.1"/>
    <property type="molecule type" value="Genomic_DNA"/>
</dbReference>
<evidence type="ECO:0000313" key="4">
    <source>
        <dbReference type="Proteomes" id="UP000288951"/>
    </source>
</evidence>
<proteinExistence type="predicted"/>
<reference evidence="1" key="2">
    <citation type="submission" date="2018-12" db="EMBL/GenBank/DDBJ databases">
        <title>Draft genome sequence of Flaovobacterium columnare ARS1 isolated from channel catfish in Alabama.</title>
        <authorList>
            <person name="Cai W."/>
            <person name="Arias C."/>
        </authorList>
    </citation>
    <scope>NUCLEOTIDE SEQUENCE [LARGE SCALE GENOMIC DNA]</scope>
    <source>
        <strain evidence="1">ARS1</strain>
    </source>
</reference>
<keyword evidence="4" id="KW-1185">Reference proteome</keyword>
<evidence type="ECO:0000313" key="1">
    <source>
        <dbReference type="EMBL" id="RVU90024.1"/>
    </source>
</evidence>
<dbReference type="Proteomes" id="UP000288951">
    <property type="component" value="Unassembled WGS sequence"/>
</dbReference>
<dbReference type="AlphaFoldDB" id="A0A2N9PDH5"/>
<sequence length="234" mass="27421">MNFFNYFFRRNKNNNDVSNQFETKNTPIEHNNTFISTGDNTVYKIIIPLTDEQRNHILKSTILLQANQLYMHYWTDNLVCEDPNDPEWQNKVMFFWKAEEPFPKKSLPPIFETFKTKYFLFSGDTSKISLQIGQAIPWFGMPGLGQKHVCEINGQKIAIPELNKQGLVEYIELTELTNDNLHILNDKENYFFLIDERITPFQNGNFYLNNKVIPIDIAYSVGGIHIVKKTRLES</sequence>
<evidence type="ECO:0000313" key="2">
    <source>
        <dbReference type="EMBL" id="SPE78391.1"/>
    </source>
</evidence>
<gene>
    <name evidence="1" type="ORF">EH230_03465</name>
    <name evidence="2" type="ORF">FLACOL_02407</name>
</gene>
<organism evidence="2 3">
    <name type="scientific">Flavobacterium columnare</name>
    <dbReference type="NCBI Taxonomy" id="996"/>
    <lineage>
        <taxon>Bacteria</taxon>
        <taxon>Pseudomonadati</taxon>
        <taxon>Bacteroidota</taxon>
        <taxon>Flavobacteriia</taxon>
        <taxon>Flavobacteriales</taxon>
        <taxon>Flavobacteriaceae</taxon>
        <taxon>Flavobacterium</taxon>
    </lineage>
</organism>
<reference evidence="2" key="1">
    <citation type="submission" date="2018-02" db="EMBL/GenBank/DDBJ databases">
        <authorList>
            <person name="Cohen D.B."/>
            <person name="Kent A.D."/>
        </authorList>
    </citation>
    <scope>NUCLEOTIDE SEQUENCE [LARGE SCALE GENOMIC DNA]</scope>
    <source>
        <strain evidence="2">CIP109753</strain>
    </source>
</reference>
<dbReference type="Proteomes" id="UP000238180">
    <property type="component" value="Unassembled WGS sequence"/>
</dbReference>
<dbReference type="RefSeq" id="WP_105196872.1">
    <property type="nucleotide sequence ID" value="NZ_OLKH01000130.1"/>
</dbReference>
<evidence type="ECO:0000313" key="3">
    <source>
        <dbReference type="Proteomes" id="UP000238180"/>
    </source>
</evidence>
<dbReference type="OrthoDB" id="1333694at2"/>
<name>A0A2N9PDH5_9FLAO</name>
<dbReference type="EMBL" id="RQSM01000003">
    <property type="protein sequence ID" value="RVU90024.1"/>
    <property type="molecule type" value="Genomic_DNA"/>
</dbReference>